<name>A0A8E2EPH0_9PEZI</name>
<reference evidence="2 3" key="1">
    <citation type="journal article" date="2016" name="Nat. Commun.">
        <title>Ectomycorrhizal ecology is imprinted in the genome of the dominant symbiotic fungus Cenococcum geophilum.</title>
        <authorList>
            <consortium name="DOE Joint Genome Institute"/>
            <person name="Peter M."/>
            <person name="Kohler A."/>
            <person name="Ohm R.A."/>
            <person name="Kuo A."/>
            <person name="Krutzmann J."/>
            <person name="Morin E."/>
            <person name="Arend M."/>
            <person name="Barry K.W."/>
            <person name="Binder M."/>
            <person name="Choi C."/>
            <person name="Clum A."/>
            <person name="Copeland A."/>
            <person name="Grisel N."/>
            <person name="Haridas S."/>
            <person name="Kipfer T."/>
            <person name="LaButti K."/>
            <person name="Lindquist E."/>
            <person name="Lipzen A."/>
            <person name="Maire R."/>
            <person name="Meier B."/>
            <person name="Mihaltcheva S."/>
            <person name="Molinier V."/>
            <person name="Murat C."/>
            <person name="Poggeler S."/>
            <person name="Quandt C.A."/>
            <person name="Sperisen C."/>
            <person name="Tritt A."/>
            <person name="Tisserant E."/>
            <person name="Crous P.W."/>
            <person name="Henrissat B."/>
            <person name="Nehls U."/>
            <person name="Egli S."/>
            <person name="Spatafora J.W."/>
            <person name="Grigoriev I.V."/>
            <person name="Martin F.M."/>
        </authorList>
    </citation>
    <scope>NUCLEOTIDE SEQUENCE [LARGE SCALE GENOMIC DNA]</scope>
    <source>
        <strain evidence="2 3">CBS 207.34</strain>
    </source>
</reference>
<dbReference type="PANTHER" id="PTHR12905">
    <property type="entry name" value="METALLOPHOSPHOESTERASE"/>
    <property type="match status" value="1"/>
</dbReference>
<dbReference type="InterPro" id="IPR051693">
    <property type="entry name" value="UPF0046_metallophosphoest"/>
</dbReference>
<gene>
    <name evidence="2" type="ORF">AOQ84DRAFT_190554</name>
</gene>
<keyword evidence="3" id="KW-1185">Reference proteome</keyword>
<dbReference type="Gene3D" id="3.60.21.10">
    <property type="match status" value="1"/>
</dbReference>
<dbReference type="InterPro" id="IPR004843">
    <property type="entry name" value="Calcineurin-like_PHP"/>
</dbReference>
<feature type="domain" description="Calcineurin-like phosphoesterase" evidence="1">
    <location>
        <begin position="50"/>
        <end position="235"/>
    </location>
</feature>
<evidence type="ECO:0000313" key="2">
    <source>
        <dbReference type="EMBL" id="OCL02243.1"/>
    </source>
</evidence>
<keyword evidence="2" id="KW-0378">Hydrolase</keyword>
<evidence type="ECO:0000259" key="1">
    <source>
        <dbReference type="Pfam" id="PF00149"/>
    </source>
</evidence>
<dbReference type="PANTHER" id="PTHR12905:SF18">
    <property type="entry name" value="ESTER HYDROLASE, PUTATIVE (AFU_ORTHOLOGUE AFUA_4G03130)-RELATED"/>
    <property type="match status" value="1"/>
</dbReference>
<evidence type="ECO:0000313" key="3">
    <source>
        <dbReference type="Proteomes" id="UP000250140"/>
    </source>
</evidence>
<sequence length="324" mass="35845">MFSSTKAGFFREPTQFEQFQWSPLKYVTRALYHILSTLRTPPKPVDDAIRIVCISDTHNSTPPIPDGDVLIHAGDLTENGTLSELQAQIDWLSSLPHTHKVAIAGNHDTYLDPLSRPTLAVEDRTGSLDWKGINYLQSTSLTLTFPSHGNRALNVYGAPHVPLCGGSSFAFQYPRHLDHWTETIPSDTNILVTHSPPRNYRDNPHALPSGVGCAGLLRALWRVKPRLHVFGHVHAGAGRNYVGWDAGQVAYDRVAMKKHGGFREVLSLEAWRDLVCVAIFGLKGILTTGAWAGERKVTVLVNAATYYDGTNLDHSEKEVQVVLL</sequence>
<organism evidence="2 3">
    <name type="scientific">Glonium stellatum</name>
    <dbReference type="NCBI Taxonomy" id="574774"/>
    <lineage>
        <taxon>Eukaryota</taxon>
        <taxon>Fungi</taxon>
        <taxon>Dikarya</taxon>
        <taxon>Ascomycota</taxon>
        <taxon>Pezizomycotina</taxon>
        <taxon>Dothideomycetes</taxon>
        <taxon>Pleosporomycetidae</taxon>
        <taxon>Gloniales</taxon>
        <taxon>Gloniaceae</taxon>
        <taxon>Glonium</taxon>
    </lineage>
</organism>
<dbReference type="OrthoDB" id="630188at2759"/>
<dbReference type="EMBL" id="KV750981">
    <property type="protein sequence ID" value="OCL02243.1"/>
    <property type="molecule type" value="Genomic_DNA"/>
</dbReference>
<dbReference type="Proteomes" id="UP000250140">
    <property type="component" value="Unassembled WGS sequence"/>
</dbReference>
<proteinExistence type="predicted"/>
<dbReference type="AlphaFoldDB" id="A0A8E2EPH0"/>
<protein>
    <submittedName>
        <fullName evidence="2">Phosphoric ester hydrolase-like protein</fullName>
    </submittedName>
</protein>
<dbReference type="Pfam" id="PF00149">
    <property type="entry name" value="Metallophos"/>
    <property type="match status" value="1"/>
</dbReference>
<dbReference type="InterPro" id="IPR029052">
    <property type="entry name" value="Metallo-depent_PP-like"/>
</dbReference>
<accession>A0A8E2EPH0</accession>
<dbReference type="SUPFAM" id="SSF56300">
    <property type="entry name" value="Metallo-dependent phosphatases"/>
    <property type="match status" value="1"/>
</dbReference>
<dbReference type="CDD" id="cd07379">
    <property type="entry name" value="MPP_239FB"/>
    <property type="match status" value="1"/>
</dbReference>
<dbReference type="GO" id="GO:0016787">
    <property type="term" value="F:hydrolase activity"/>
    <property type="evidence" value="ECO:0007669"/>
    <property type="project" value="UniProtKB-KW"/>
</dbReference>